<reference evidence="1" key="1">
    <citation type="submission" date="2023-10" db="EMBL/GenBank/DDBJ databases">
        <authorList>
            <person name="Chen Y."/>
            <person name="Shah S."/>
            <person name="Dougan E. K."/>
            <person name="Thang M."/>
            <person name="Chan C."/>
        </authorList>
    </citation>
    <scope>NUCLEOTIDE SEQUENCE [LARGE SCALE GENOMIC DNA]</scope>
</reference>
<keyword evidence="2" id="KW-1185">Reference proteome</keyword>
<accession>A0ABN9RBY5</accession>
<protein>
    <submittedName>
        <fullName evidence="1">Uncharacterized protein</fullName>
    </submittedName>
</protein>
<evidence type="ECO:0000313" key="1">
    <source>
        <dbReference type="EMBL" id="CAK0815719.1"/>
    </source>
</evidence>
<organism evidence="1 2">
    <name type="scientific">Prorocentrum cordatum</name>
    <dbReference type="NCBI Taxonomy" id="2364126"/>
    <lineage>
        <taxon>Eukaryota</taxon>
        <taxon>Sar</taxon>
        <taxon>Alveolata</taxon>
        <taxon>Dinophyceae</taxon>
        <taxon>Prorocentrales</taxon>
        <taxon>Prorocentraceae</taxon>
        <taxon>Prorocentrum</taxon>
    </lineage>
</organism>
<name>A0ABN9RBY5_9DINO</name>
<sequence>MSNGAPSQQQMGSALAETIIDSQVADQLSQACPSYISMVQHSPVFPLFLAELRTSASSICSRRQPFNMQAYITNDMRLGLECSIATAQSNVNTSLGQLANNVTSSHSEFSRQMEQRISTVETTQLQNGARLDKVDQQLAQIREELRLRQLVRPGSSTFDRQIDTPIVAVRAQALVSQAAVEQGLAGWLKDCNIGGGEWKFDESDPTSQKYTLRFKGDKHVAARKVSQVLGALKISSPGDRGSPRWRSCTAESIAGGPAALFAGPGKSICQIKRELGTKKARTLLQDLHPLFADKFNGEVLAGGKPILKICPIEGQEIPELQFADDNIAPEQMAPARIRQATADGFGTQTETR</sequence>
<feature type="non-terminal residue" evidence="1">
    <location>
        <position position="352"/>
    </location>
</feature>
<gene>
    <name evidence="1" type="ORF">PCOR1329_LOCUS18907</name>
</gene>
<comment type="caution">
    <text evidence="1">The sequence shown here is derived from an EMBL/GenBank/DDBJ whole genome shotgun (WGS) entry which is preliminary data.</text>
</comment>
<evidence type="ECO:0000313" key="2">
    <source>
        <dbReference type="Proteomes" id="UP001189429"/>
    </source>
</evidence>
<dbReference type="Proteomes" id="UP001189429">
    <property type="component" value="Unassembled WGS sequence"/>
</dbReference>
<proteinExistence type="predicted"/>
<dbReference type="EMBL" id="CAUYUJ010005984">
    <property type="protein sequence ID" value="CAK0815719.1"/>
    <property type="molecule type" value="Genomic_DNA"/>
</dbReference>